<dbReference type="InterPro" id="IPR036866">
    <property type="entry name" value="RibonucZ/Hydroxyglut_hydro"/>
</dbReference>
<proteinExistence type="inferred from homology"/>
<keyword evidence="4" id="KW-0378">Hydrolase</keyword>
<keyword evidence="3" id="KW-0479">Metal-binding</keyword>
<dbReference type="AlphaFoldDB" id="A0A1T1GU39"/>
<keyword evidence="5" id="KW-0862">Zinc</keyword>
<sequence length="361" mass="40769">MENRMNKSFKTLGMQEILDFDGTRDAMSPVDRLENVRIASAKFRTKLMQQANVSYYQSVDLVRAPYPTWYGYTGVFAQKSLTFPFLHLLNRLFIIQYQDFNDQTRVLLFSPTDVINNRKTPFFDRLAESFPDFAFNIFAPQYTSVEDTLKELSITPEQVDYISYDHLHTQELRKWLGTADQPAYFPNAKLIVHEKEWNCVQGLLPVQSDWYCPNGANGIDPNKIITFKKSLALGSGLALIHSPGHTEGNHSLVVKADNQIFVTSENGISLDAYEPKSSKIKAIRDYAEKTGVEVILNGNTQEGSNDQYISMVMEKTIAGPLKNNPAFPSCACSSETTPYWLFPGLKQTTLLGALKFGQLTV</sequence>
<dbReference type="PANTHER" id="PTHR42978:SF7">
    <property type="entry name" value="METALLO-HYDROLASE RV2300C-RELATED"/>
    <property type="match status" value="1"/>
</dbReference>
<evidence type="ECO:0000313" key="7">
    <source>
        <dbReference type="Proteomes" id="UP000191160"/>
    </source>
</evidence>
<name>A0A1T1GU39_9GAMM</name>
<evidence type="ECO:0000256" key="1">
    <source>
        <dbReference type="ARBA" id="ARBA00001947"/>
    </source>
</evidence>
<comment type="cofactor">
    <cofactor evidence="1">
        <name>Zn(2+)</name>
        <dbReference type="ChEBI" id="CHEBI:29105"/>
    </cofactor>
</comment>
<dbReference type="Gene3D" id="3.60.15.10">
    <property type="entry name" value="Ribonuclease Z/Hydroxyacylglutathione hydrolase-like"/>
    <property type="match status" value="1"/>
</dbReference>
<dbReference type="EMBL" id="MVKX01000007">
    <property type="protein sequence ID" value="OOV81132.1"/>
    <property type="molecule type" value="Genomic_DNA"/>
</dbReference>
<dbReference type="InterPro" id="IPR051013">
    <property type="entry name" value="MBL_superfamily_lactonases"/>
</dbReference>
<reference evidence="6 7" key="1">
    <citation type="submission" date="2017-02" db="EMBL/GenBank/DDBJ databases">
        <title>Acinetobacter sp. ANC 4945, whole genome shotgun sequencing project.</title>
        <authorList>
            <person name="Radolfova-Krizova L."/>
            <person name="Al Atrouni A."/>
            <person name="Nemec A."/>
        </authorList>
    </citation>
    <scope>NUCLEOTIDE SEQUENCE [LARGE SCALE GENOMIC DNA]</scope>
    <source>
        <strain evidence="6 7">ANC 4945</strain>
    </source>
</reference>
<dbReference type="SUPFAM" id="SSF56281">
    <property type="entry name" value="Metallo-hydrolase/oxidoreductase"/>
    <property type="match status" value="1"/>
</dbReference>
<protein>
    <recommendedName>
        <fullName evidence="8">Metallo-beta-lactamase domain-containing protein</fullName>
    </recommendedName>
</protein>
<evidence type="ECO:0000313" key="6">
    <source>
        <dbReference type="EMBL" id="OOV81132.1"/>
    </source>
</evidence>
<keyword evidence="7" id="KW-1185">Reference proteome</keyword>
<accession>A0A1T1GU39</accession>
<organism evidence="6 7">
    <name type="scientific">Acinetobacter amyesii</name>
    <dbReference type="NCBI Taxonomy" id="2942470"/>
    <lineage>
        <taxon>Bacteria</taxon>
        <taxon>Pseudomonadati</taxon>
        <taxon>Pseudomonadota</taxon>
        <taxon>Gammaproteobacteria</taxon>
        <taxon>Moraxellales</taxon>
        <taxon>Moraxellaceae</taxon>
        <taxon>Acinetobacter</taxon>
    </lineage>
</organism>
<dbReference type="Proteomes" id="UP000191160">
    <property type="component" value="Unassembled WGS sequence"/>
</dbReference>
<evidence type="ECO:0000256" key="3">
    <source>
        <dbReference type="ARBA" id="ARBA00022723"/>
    </source>
</evidence>
<dbReference type="GO" id="GO:0016787">
    <property type="term" value="F:hydrolase activity"/>
    <property type="evidence" value="ECO:0007669"/>
    <property type="project" value="UniProtKB-KW"/>
</dbReference>
<dbReference type="GO" id="GO:0046872">
    <property type="term" value="F:metal ion binding"/>
    <property type="evidence" value="ECO:0007669"/>
    <property type="project" value="UniProtKB-KW"/>
</dbReference>
<comment type="caution">
    <text evidence="6">The sequence shown here is derived from an EMBL/GenBank/DDBJ whole genome shotgun (WGS) entry which is preliminary data.</text>
</comment>
<evidence type="ECO:0000256" key="4">
    <source>
        <dbReference type="ARBA" id="ARBA00022801"/>
    </source>
</evidence>
<comment type="similarity">
    <text evidence="2">Belongs to the metallo-beta-lactamase superfamily.</text>
</comment>
<gene>
    <name evidence="6" type="ORF">B1202_11230</name>
</gene>
<evidence type="ECO:0000256" key="2">
    <source>
        <dbReference type="ARBA" id="ARBA00007749"/>
    </source>
</evidence>
<dbReference type="PANTHER" id="PTHR42978">
    <property type="entry name" value="QUORUM-QUENCHING LACTONASE YTNP-RELATED-RELATED"/>
    <property type="match status" value="1"/>
</dbReference>
<evidence type="ECO:0008006" key="8">
    <source>
        <dbReference type="Google" id="ProtNLM"/>
    </source>
</evidence>
<evidence type="ECO:0000256" key="5">
    <source>
        <dbReference type="ARBA" id="ARBA00022833"/>
    </source>
</evidence>